<dbReference type="Gene3D" id="1.20.930.20">
    <property type="entry name" value="Adaptor protein Cbl, N-terminal domain"/>
    <property type="match status" value="2"/>
</dbReference>
<keyword evidence="16" id="KW-0675">Receptor</keyword>
<dbReference type="GO" id="GO:0005886">
    <property type="term" value="C:plasma membrane"/>
    <property type="evidence" value="ECO:0007669"/>
    <property type="project" value="UniProtKB-SubCell"/>
</dbReference>
<comment type="catalytic activity">
    <reaction evidence="19">
        <text>L-seryl-[protein] + ATP = O-phospho-L-seryl-[protein] + ADP + H(+)</text>
        <dbReference type="Rhea" id="RHEA:17989"/>
        <dbReference type="Rhea" id="RHEA-COMP:9863"/>
        <dbReference type="Rhea" id="RHEA-COMP:11604"/>
        <dbReference type="ChEBI" id="CHEBI:15378"/>
        <dbReference type="ChEBI" id="CHEBI:29999"/>
        <dbReference type="ChEBI" id="CHEBI:30616"/>
        <dbReference type="ChEBI" id="CHEBI:83421"/>
        <dbReference type="ChEBI" id="CHEBI:456216"/>
        <dbReference type="EC" id="2.7.11.1"/>
    </reaction>
</comment>
<dbReference type="PROSITE" id="PS50011">
    <property type="entry name" value="PROTEIN_KINASE_DOM"/>
    <property type="match status" value="2"/>
</dbReference>
<dbReference type="GO" id="GO:0005524">
    <property type="term" value="F:ATP binding"/>
    <property type="evidence" value="ECO:0007669"/>
    <property type="project" value="UniProtKB-UniRule"/>
</dbReference>
<dbReference type="SUPFAM" id="SSF56112">
    <property type="entry name" value="Protein kinase-like (PK-like)"/>
    <property type="match status" value="2"/>
</dbReference>
<keyword evidence="4" id="KW-0723">Serine/threonine-protein kinase</keyword>
<sequence length="1036" mass="116858">MPRREDQHKWPCVHAQSMASWNCVGQAANIAQLAGFGALELITMIVQRAETVRWNKDECRQLSLRAKTFINLLPWLEDTETVEVRKEKDKLVLVLCRACILVERCNSKNLVCHFLLAGMLADELRALHKELDRQLGDLQVVLQVIDRADTRLLKMTHDSVGAQDIAQGVPVGLLPFNTRVLAKDGVTDELRKYPVVGVPLRVNSNQTPGLMKFAFSEILKATDNFSLGKQIGLGGFSSVYKGQLRQDTVAIKRASFEWQTPFHHLESEIELIPKLRHTNIVRLLGYCIQKRERILVFEYMPNESLDSFIYGICDIRLGNAYAGERSERPLNWPNRSRIVQGIAQGVLYLHRLCGLRIIHGDLKPGNVLLDSDLNPKICDFGTSKALKPGVDMDYTNIVAGSRGFIAPEYNEQGRLSFKSDVYSFGVTLLQVIGGKKLPPPPVALSVERLDYGPLNKWAWDLWHEGRTMEFIDPSLNGEPQTEINRWVQIALLCIQKSPEERPSMSELVAMLSSKCECDQLQTPKTTAMAVWGGLGQAATVAQLVGADIGGLITMIMQAAMTAQQNKKECEQLARRVFTIAELLQHLQDPDVLRRPEIRRPLTGLDDTLREAHELVLSCQDKSAVYRLVMAGRQAEKFRDVQSRIDSYLLLFPVISHMDITRRLDRIYNILLPNDTAGPSTSAFSMPQITVQFSQSQDAAKIVWKEPHEVQQFTFKELAVATNKFANNRMIGEGGSCAVYMGRLRDGREVAIKRMRKDDTYPYYDAMEQFMTEITFLPSVRHDHIIRLFGCCYGPQEKRQLLPSFRKRKEEEEERLLVYEYMENGSLDSHLHGPRRSSSPVTASWKTRIEILLGVSRAIEYLQSCGERPLIHRDVKPLNILLDASWAPHLTDFGLAITLEGPDHDDAVLGTYGYAAPEYVMTGTLNQTIDVYSFGVVMLEVLTGKKAYFQPGEEESDNEYIMSGSENLVSFALPLIEAGELRKVLDRRPSLEPAPRQFEAAELVAQTAARCLRLQAEERPPISEVVAKLETALRRVA</sequence>
<evidence type="ECO:0000256" key="6">
    <source>
        <dbReference type="ARBA" id="ARBA00022614"/>
    </source>
</evidence>
<feature type="binding site" evidence="20">
    <location>
        <position position="252"/>
    </location>
    <ligand>
        <name>ATP</name>
        <dbReference type="ChEBI" id="CHEBI:30616"/>
    </ligand>
</feature>
<evidence type="ECO:0000256" key="9">
    <source>
        <dbReference type="ARBA" id="ARBA00022729"/>
    </source>
</evidence>
<dbReference type="eggNOG" id="KOG1187">
    <property type="taxonomic scope" value="Eukaryota"/>
</dbReference>
<keyword evidence="15" id="KW-0472">Membrane</keyword>
<evidence type="ECO:0000256" key="7">
    <source>
        <dbReference type="ARBA" id="ARBA00022679"/>
    </source>
</evidence>
<organism evidence="22">
    <name type="scientific">Oryza punctata</name>
    <name type="common">Red rice</name>
    <dbReference type="NCBI Taxonomy" id="4537"/>
    <lineage>
        <taxon>Eukaryota</taxon>
        <taxon>Viridiplantae</taxon>
        <taxon>Streptophyta</taxon>
        <taxon>Embryophyta</taxon>
        <taxon>Tracheophyta</taxon>
        <taxon>Spermatophyta</taxon>
        <taxon>Magnoliopsida</taxon>
        <taxon>Liliopsida</taxon>
        <taxon>Poales</taxon>
        <taxon>Poaceae</taxon>
        <taxon>BOP clade</taxon>
        <taxon>Oryzoideae</taxon>
        <taxon>Oryzeae</taxon>
        <taxon>Oryzinae</taxon>
        <taxon>Oryza</taxon>
    </lineage>
</organism>
<evidence type="ECO:0000256" key="11">
    <source>
        <dbReference type="ARBA" id="ARBA00022741"/>
    </source>
</evidence>
<dbReference type="InterPro" id="IPR036537">
    <property type="entry name" value="Adaptor_Cbl_N_dom_sf"/>
</dbReference>
<keyword evidence="12" id="KW-0418">Kinase</keyword>
<dbReference type="PROSITE" id="PS00107">
    <property type="entry name" value="PROTEIN_KINASE_ATP"/>
    <property type="match status" value="1"/>
</dbReference>
<evidence type="ECO:0000256" key="19">
    <source>
        <dbReference type="ARBA" id="ARBA00048679"/>
    </source>
</evidence>
<dbReference type="Pfam" id="PF19584">
    <property type="entry name" value="MCAfunc"/>
    <property type="match status" value="1"/>
</dbReference>
<dbReference type="Gene3D" id="1.10.510.10">
    <property type="entry name" value="Transferase(Phosphotransferase) domain 1"/>
    <property type="match status" value="2"/>
</dbReference>
<evidence type="ECO:0000256" key="18">
    <source>
        <dbReference type="ARBA" id="ARBA00047899"/>
    </source>
</evidence>
<dbReference type="GO" id="GO:0004674">
    <property type="term" value="F:protein serine/threonine kinase activity"/>
    <property type="evidence" value="ECO:0007669"/>
    <property type="project" value="UniProtKB-KW"/>
</dbReference>
<feature type="domain" description="Protein kinase" evidence="21">
    <location>
        <begin position="225"/>
        <end position="511"/>
    </location>
</feature>
<evidence type="ECO:0000259" key="21">
    <source>
        <dbReference type="PROSITE" id="PS50011"/>
    </source>
</evidence>
<protein>
    <recommendedName>
        <fullName evidence="2">non-specific serine/threonine protein kinase</fullName>
        <ecNumber evidence="2">2.7.11.1</ecNumber>
    </recommendedName>
</protein>
<dbReference type="EnsemblPlants" id="OPUNC11G18540.2">
    <property type="protein sequence ID" value="OPUNC11G18540.2"/>
    <property type="gene ID" value="OPUNC11G18540"/>
</dbReference>
<keyword evidence="17" id="KW-0325">Glycoprotein</keyword>
<dbReference type="FunFam" id="1.10.510.10:FF:000129">
    <property type="entry name" value="cysteine-rich receptor-like protein kinase 10"/>
    <property type="match status" value="1"/>
</dbReference>
<keyword evidence="3" id="KW-1003">Cell membrane</keyword>
<evidence type="ECO:0000313" key="22">
    <source>
        <dbReference type="EnsemblPlants" id="OPUNC11G18540.2"/>
    </source>
</evidence>
<dbReference type="SMART" id="SM00220">
    <property type="entry name" value="S_TKc"/>
    <property type="match status" value="2"/>
</dbReference>
<dbReference type="Proteomes" id="UP000026962">
    <property type="component" value="Chromosome 11"/>
</dbReference>
<evidence type="ECO:0000256" key="13">
    <source>
        <dbReference type="ARBA" id="ARBA00022840"/>
    </source>
</evidence>
<dbReference type="InterPro" id="IPR000719">
    <property type="entry name" value="Prot_kinase_dom"/>
</dbReference>
<evidence type="ECO:0000256" key="12">
    <source>
        <dbReference type="ARBA" id="ARBA00022777"/>
    </source>
</evidence>
<dbReference type="PANTHER" id="PTHR46146:SF7">
    <property type="entry name" value="OS11G0664000 PROTEIN"/>
    <property type="match status" value="1"/>
</dbReference>
<evidence type="ECO:0000256" key="14">
    <source>
        <dbReference type="ARBA" id="ARBA00022989"/>
    </source>
</evidence>
<dbReference type="InterPro" id="IPR011009">
    <property type="entry name" value="Kinase-like_dom_sf"/>
</dbReference>
<proteinExistence type="predicted"/>
<evidence type="ECO:0000256" key="4">
    <source>
        <dbReference type="ARBA" id="ARBA00022527"/>
    </source>
</evidence>
<keyword evidence="5" id="KW-0597">Phosphoprotein</keyword>
<dbReference type="Pfam" id="PF00069">
    <property type="entry name" value="Pkinase"/>
    <property type="match status" value="2"/>
</dbReference>
<keyword evidence="23" id="KW-1185">Reference proteome</keyword>
<evidence type="ECO:0000256" key="16">
    <source>
        <dbReference type="ARBA" id="ARBA00023170"/>
    </source>
</evidence>
<dbReference type="CDD" id="cd21037">
    <property type="entry name" value="MLKL_NTD"/>
    <property type="match status" value="2"/>
</dbReference>
<keyword evidence="10" id="KW-0677">Repeat</keyword>
<dbReference type="GO" id="GO:0007166">
    <property type="term" value="P:cell surface receptor signaling pathway"/>
    <property type="evidence" value="ECO:0007669"/>
    <property type="project" value="InterPro"/>
</dbReference>
<comment type="subcellular location">
    <subcellularLocation>
        <location evidence="1">Cell membrane</location>
        <topology evidence="1">Single-pass membrane protein</topology>
    </subcellularLocation>
</comment>
<reference evidence="22" key="2">
    <citation type="submission" date="2018-05" db="EMBL/GenBank/DDBJ databases">
        <title>OpunRS2 (Oryza punctata Reference Sequence Version 2).</title>
        <authorList>
            <person name="Zhang J."/>
            <person name="Kudrna D."/>
            <person name="Lee S."/>
            <person name="Talag J."/>
            <person name="Welchert J."/>
            <person name="Wing R.A."/>
        </authorList>
    </citation>
    <scope>NUCLEOTIDE SEQUENCE [LARGE SCALE GENOMIC DNA]</scope>
</reference>
<dbReference type="InterPro" id="IPR017441">
    <property type="entry name" value="Protein_kinase_ATP_BS"/>
</dbReference>
<keyword evidence="11 20" id="KW-0547">Nucleotide-binding</keyword>
<reference evidence="22" key="1">
    <citation type="submission" date="2015-04" db="UniProtKB">
        <authorList>
            <consortium name="EnsemblPlants"/>
        </authorList>
    </citation>
    <scope>IDENTIFICATION</scope>
</reference>
<evidence type="ECO:0000256" key="3">
    <source>
        <dbReference type="ARBA" id="ARBA00022475"/>
    </source>
</evidence>
<dbReference type="PROSITE" id="PS00108">
    <property type="entry name" value="PROTEIN_KINASE_ST"/>
    <property type="match status" value="2"/>
</dbReference>
<dbReference type="GO" id="GO:0006950">
    <property type="term" value="P:response to stress"/>
    <property type="evidence" value="ECO:0007669"/>
    <property type="project" value="UniProtKB-ARBA"/>
</dbReference>
<evidence type="ECO:0000256" key="17">
    <source>
        <dbReference type="ARBA" id="ARBA00023180"/>
    </source>
</evidence>
<keyword evidence="14" id="KW-1133">Transmembrane helix</keyword>
<dbReference type="InterPro" id="IPR059179">
    <property type="entry name" value="MLKL-like_MCAfunc"/>
</dbReference>
<dbReference type="EC" id="2.7.11.1" evidence="2"/>
<feature type="domain" description="Protein kinase" evidence="21">
    <location>
        <begin position="724"/>
        <end position="1032"/>
    </location>
</feature>
<evidence type="ECO:0000256" key="20">
    <source>
        <dbReference type="PROSITE-ProRule" id="PRU10141"/>
    </source>
</evidence>
<keyword evidence="7" id="KW-0808">Transferase</keyword>
<evidence type="ECO:0000256" key="1">
    <source>
        <dbReference type="ARBA" id="ARBA00004162"/>
    </source>
</evidence>
<dbReference type="FunFam" id="3.30.200.20:FF:000466">
    <property type="entry name" value="Putative LRR receptor-like serine/threonine-protein kinase"/>
    <property type="match status" value="1"/>
</dbReference>
<dbReference type="STRING" id="4537.A0A0E0MHY2"/>
<comment type="catalytic activity">
    <reaction evidence="18">
        <text>L-threonyl-[protein] + ATP = O-phospho-L-threonyl-[protein] + ADP + H(+)</text>
        <dbReference type="Rhea" id="RHEA:46608"/>
        <dbReference type="Rhea" id="RHEA-COMP:11060"/>
        <dbReference type="Rhea" id="RHEA-COMP:11605"/>
        <dbReference type="ChEBI" id="CHEBI:15378"/>
        <dbReference type="ChEBI" id="CHEBI:30013"/>
        <dbReference type="ChEBI" id="CHEBI:30616"/>
        <dbReference type="ChEBI" id="CHEBI:61977"/>
        <dbReference type="ChEBI" id="CHEBI:456216"/>
        <dbReference type="EC" id="2.7.11.1"/>
    </reaction>
</comment>
<dbReference type="InterPro" id="IPR008271">
    <property type="entry name" value="Ser/Thr_kinase_AS"/>
</dbReference>
<dbReference type="FunFam" id="1.10.510.10:FF:000358">
    <property type="entry name" value="Putative leucine-rich repeat receptor-like serine/threonine-protein kinase"/>
    <property type="match status" value="1"/>
</dbReference>
<evidence type="ECO:0000256" key="5">
    <source>
        <dbReference type="ARBA" id="ARBA00022553"/>
    </source>
</evidence>
<dbReference type="Gene3D" id="3.30.200.20">
    <property type="entry name" value="Phosphorylase Kinase, domain 1"/>
    <property type="match status" value="2"/>
</dbReference>
<keyword evidence="8" id="KW-0812">Transmembrane</keyword>
<evidence type="ECO:0000256" key="10">
    <source>
        <dbReference type="ARBA" id="ARBA00022737"/>
    </source>
</evidence>
<dbReference type="PANTHER" id="PTHR46146">
    <property type="entry name" value="SERINE/THREONINE-PROTEIN KINASE-LIKE PROTEIN CCR4"/>
    <property type="match status" value="1"/>
</dbReference>
<keyword evidence="13 20" id="KW-0067">ATP-binding</keyword>
<evidence type="ECO:0000256" key="15">
    <source>
        <dbReference type="ARBA" id="ARBA00023136"/>
    </source>
</evidence>
<dbReference type="InterPro" id="IPR045766">
    <property type="entry name" value="MCAfunc"/>
</dbReference>
<accession>A0A0E0MHY2</accession>
<evidence type="ECO:0000256" key="8">
    <source>
        <dbReference type="ARBA" id="ARBA00022692"/>
    </source>
</evidence>
<evidence type="ECO:0000256" key="2">
    <source>
        <dbReference type="ARBA" id="ARBA00012513"/>
    </source>
</evidence>
<keyword evidence="9" id="KW-0732">Signal</keyword>
<name>A0A0E0MHY2_ORYPU</name>
<evidence type="ECO:0000313" key="23">
    <source>
        <dbReference type="Proteomes" id="UP000026962"/>
    </source>
</evidence>
<dbReference type="AlphaFoldDB" id="A0A0E0MHY2"/>
<keyword evidence="6" id="KW-0433">Leucine-rich repeat</keyword>
<dbReference type="Gramene" id="OPUNC11G18540.2">
    <property type="protein sequence ID" value="OPUNC11G18540.2"/>
    <property type="gene ID" value="OPUNC11G18540"/>
</dbReference>